<gene>
    <name evidence="1" type="ORF">SAMN05216548_113128</name>
</gene>
<keyword evidence="1" id="KW-0378">Hydrolase</keyword>
<dbReference type="AlphaFoldDB" id="A0A1H9MIY0"/>
<protein>
    <submittedName>
        <fullName evidence="1">Endonuclease YncB, thermonuclease family</fullName>
    </submittedName>
</protein>
<name>A0A1H9MIY0_9HYPH</name>
<dbReference type="STRING" id="1855383.SAMN05216548_113128"/>
<organism evidence="1 2">
    <name type="scientific">Faunimonas pinastri</name>
    <dbReference type="NCBI Taxonomy" id="1855383"/>
    <lineage>
        <taxon>Bacteria</taxon>
        <taxon>Pseudomonadati</taxon>
        <taxon>Pseudomonadota</taxon>
        <taxon>Alphaproteobacteria</taxon>
        <taxon>Hyphomicrobiales</taxon>
        <taxon>Afifellaceae</taxon>
        <taxon>Faunimonas</taxon>
    </lineage>
</organism>
<reference evidence="1 2" key="1">
    <citation type="submission" date="2016-10" db="EMBL/GenBank/DDBJ databases">
        <authorList>
            <person name="de Groot N.N."/>
        </authorList>
    </citation>
    <scope>NUCLEOTIDE SEQUENCE [LARGE SCALE GENOMIC DNA]</scope>
    <source>
        <strain evidence="1 2">A52C2</strain>
    </source>
</reference>
<dbReference type="InterPro" id="IPR035437">
    <property type="entry name" value="SNase_OB-fold_sf"/>
</dbReference>
<dbReference type="GO" id="GO:0004519">
    <property type="term" value="F:endonuclease activity"/>
    <property type="evidence" value="ECO:0007669"/>
    <property type="project" value="UniProtKB-KW"/>
</dbReference>
<dbReference type="Gene3D" id="2.40.50.90">
    <property type="match status" value="1"/>
</dbReference>
<dbReference type="EMBL" id="FOFG01000013">
    <property type="protein sequence ID" value="SER23405.1"/>
    <property type="molecule type" value="Genomic_DNA"/>
</dbReference>
<keyword evidence="1" id="KW-0255">Endonuclease</keyword>
<keyword evidence="2" id="KW-1185">Reference proteome</keyword>
<proteinExistence type="predicted"/>
<accession>A0A1H9MIY0</accession>
<keyword evidence="1" id="KW-0540">Nuclease</keyword>
<dbReference type="Proteomes" id="UP000199647">
    <property type="component" value="Unassembled WGS sequence"/>
</dbReference>
<evidence type="ECO:0000313" key="2">
    <source>
        <dbReference type="Proteomes" id="UP000199647"/>
    </source>
</evidence>
<evidence type="ECO:0000313" key="1">
    <source>
        <dbReference type="EMBL" id="SER23405.1"/>
    </source>
</evidence>
<dbReference type="SUPFAM" id="SSF50199">
    <property type="entry name" value="Staphylococcal nuclease"/>
    <property type="match status" value="1"/>
</dbReference>
<sequence length="302" mass="32405">MPLRPPLCIGKCYSGPERGCMQAGGPRFFSRATRLRRALLGFLLAAPALLAASTPVLAADCSATSASPVALDSVPDARTIVLADGRRIALAGVGSFALLVDRPADADRAELKELRALVAAGSLRLVLLTQRLDRRGRFPALIFQGDRLVQADLAGAGVALMLPGRTENPCLATILAAEEQARTHRRGYWTDPATVPLAARPDVLSHRIGGFAMMEGKVLSANERRTRTYLNFGRKWSEDVTVEIAAVDRSRFTGDLAPSSLVGHRVRVRGFLAEHGGPMMELTSPAQLQRLPESVSPATDRP</sequence>